<feature type="region of interest" description="Disordered" evidence="1">
    <location>
        <begin position="686"/>
        <end position="709"/>
    </location>
</feature>
<gene>
    <name evidence="2" type="ORF">ECRASSUSDP1_LOCUS7817</name>
</gene>
<name>A0AAD1UJQ8_EUPCR</name>
<sequence>MSKESPDHVKCFACKDIYPKTYIQYIDKGNVHPQQSFRSSIHQARHKDPIFNHKIPFCYNCMPDPAITKSSRSRFEVPRISEDILHKSFDDRGTEDFKHQSSPNPKKSSISHRKHRNSTITKIPKGVNHSLLNCKKAIMKSFRKLEVLKPLEPIFKNKKDGPEQPSDYTIDQSDIIRLMAKQLKNRRLSRDNSKNYIRLNKSQNIDASRILDKSRNTEAENTIKKSFSKAKFKVRKVRRKTNIRSNNKSHNKQVLKMVKTMNKAISSSSEDSLEREESEEESKKLTKAPKLPLSNLHSSTMNYLTIPGLDNDFSSNQTNLVNSSSKDLKDRKLIPKKSPIKSPSIKRRKINNLSILVPQREGNLLNSKLKSPRTAEKCLHKFTYPCIPEVNQSSKDDRSLHSSQEKKAYVNNFGQCVNEELPLSSWNRESTGKSCDSASILNKIFYSMLRVDNLISIYPTDSEKHKQMAEVKSYLQQYSDVFKNTQNELLQLEAREHEDLDQLSQFFNRIRKELDSKEQLLKAKYKNMLSSFQTSLEMDLEFLEAKCKSLCEVVDSYSHKFRTPTKLDQDRSDDIMNSYNLESILLKEKVGIKKLCHKEFTVQQQNGFKFPKIESNFLRVKDLVDEVDVMSPSFHDVTEFSRETVISLQKLEDSSKVLNTDCGTNYSARKGEDYLEIDESLEISGEIESQPMNIPQGDNRKKLANSKKS</sequence>
<evidence type="ECO:0000313" key="3">
    <source>
        <dbReference type="Proteomes" id="UP001295684"/>
    </source>
</evidence>
<dbReference type="EMBL" id="CAMPGE010007630">
    <property type="protein sequence ID" value="CAI2366544.1"/>
    <property type="molecule type" value="Genomic_DNA"/>
</dbReference>
<dbReference type="Proteomes" id="UP001295684">
    <property type="component" value="Unassembled WGS sequence"/>
</dbReference>
<accession>A0AAD1UJQ8</accession>
<organism evidence="2 3">
    <name type="scientific">Euplotes crassus</name>
    <dbReference type="NCBI Taxonomy" id="5936"/>
    <lineage>
        <taxon>Eukaryota</taxon>
        <taxon>Sar</taxon>
        <taxon>Alveolata</taxon>
        <taxon>Ciliophora</taxon>
        <taxon>Intramacronucleata</taxon>
        <taxon>Spirotrichea</taxon>
        <taxon>Hypotrichia</taxon>
        <taxon>Euplotida</taxon>
        <taxon>Euplotidae</taxon>
        <taxon>Moneuplotes</taxon>
    </lineage>
</organism>
<keyword evidence="3" id="KW-1185">Reference proteome</keyword>
<feature type="compositionally biased region" description="Acidic residues" evidence="1">
    <location>
        <begin position="271"/>
        <end position="280"/>
    </location>
</feature>
<proteinExistence type="predicted"/>
<feature type="region of interest" description="Disordered" evidence="1">
    <location>
        <begin position="264"/>
        <end position="294"/>
    </location>
</feature>
<feature type="region of interest" description="Disordered" evidence="1">
    <location>
        <begin position="91"/>
        <end position="121"/>
    </location>
</feature>
<reference evidence="2" key="1">
    <citation type="submission" date="2023-07" db="EMBL/GenBank/DDBJ databases">
        <authorList>
            <consortium name="AG Swart"/>
            <person name="Singh M."/>
            <person name="Singh A."/>
            <person name="Seah K."/>
            <person name="Emmerich C."/>
        </authorList>
    </citation>
    <scope>NUCLEOTIDE SEQUENCE</scope>
    <source>
        <strain evidence="2">DP1</strain>
    </source>
</reference>
<evidence type="ECO:0000313" key="2">
    <source>
        <dbReference type="EMBL" id="CAI2366544.1"/>
    </source>
</evidence>
<protein>
    <submittedName>
        <fullName evidence="2">Uncharacterized protein</fullName>
    </submittedName>
</protein>
<evidence type="ECO:0000256" key="1">
    <source>
        <dbReference type="SAM" id="MobiDB-lite"/>
    </source>
</evidence>
<comment type="caution">
    <text evidence="2">The sequence shown here is derived from an EMBL/GenBank/DDBJ whole genome shotgun (WGS) entry which is preliminary data.</text>
</comment>
<dbReference type="AlphaFoldDB" id="A0AAD1UJQ8"/>